<comment type="caution">
    <text evidence="1">The sequence shown here is derived from an EMBL/GenBank/DDBJ whole genome shotgun (WGS) entry which is preliminary data.</text>
</comment>
<protein>
    <submittedName>
        <fullName evidence="1">Uncharacterized protein</fullName>
    </submittedName>
</protein>
<dbReference type="EMBL" id="JAWNGG020000024">
    <property type="protein sequence ID" value="KAK9307934.1"/>
    <property type="molecule type" value="Genomic_DNA"/>
</dbReference>
<proteinExistence type="predicted"/>
<sequence length="147" mass="17034">MKAPKNELSQQWKKKQNEYNGEKDIVRTIKNCIDLGRSNVARKDSCIKIQNEAKIQQTDTKVVSNENILQIPTIMSEKLDQIARINDAVMSGDVNFSIVNQAKRVYNGPVPRISTPVYNGKFMRRERKRAKLDLRYEWPIERQIVSA</sequence>
<dbReference type="Proteomes" id="UP001432146">
    <property type="component" value="Unassembled WGS sequence"/>
</dbReference>
<name>A0AAW1AGL0_9HYME</name>
<keyword evidence="2" id="KW-1185">Reference proteome</keyword>
<organism evidence="1 2">
    <name type="scientific">Tetragonisca angustula</name>
    <dbReference type="NCBI Taxonomy" id="166442"/>
    <lineage>
        <taxon>Eukaryota</taxon>
        <taxon>Metazoa</taxon>
        <taxon>Ecdysozoa</taxon>
        <taxon>Arthropoda</taxon>
        <taxon>Hexapoda</taxon>
        <taxon>Insecta</taxon>
        <taxon>Pterygota</taxon>
        <taxon>Neoptera</taxon>
        <taxon>Endopterygota</taxon>
        <taxon>Hymenoptera</taxon>
        <taxon>Apocrita</taxon>
        <taxon>Aculeata</taxon>
        <taxon>Apoidea</taxon>
        <taxon>Anthophila</taxon>
        <taxon>Apidae</taxon>
        <taxon>Tetragonisca</taxon>
    </lineage>
</organism>
<evidence type="ECO:0000313" key="2">
    <source>
        <dbReference type="Proteomes" id="UP001432146"/>
    </source>
</evidence>
<gene>
    <name evidence="1" type="ORF">QLX08_001851</name>
</gene>
<accession>A0AAW1AGL0</accession>
<reference evidence="1 2" key="1">
    <citation type="submission" date="2024-05" db="EMBL/GenBank/DDBJ databases">
        <title>The nuclear and mitochondrial genome assemblies of Tetragonisca angustula (Apidae: Meliponini), a tiny yet remarkable pollinator in the Neotropics.</title>
        <authorList>
            <person name="Ferrari R."/>
            <person name="Ricardo P.C."/>
            <person name="Dias F.C."/>
            <person name="Araujo N.S."/>
            <person name="Soares D.O."/>
            <person name="Zhou Q.-S."/>
            <person name="Zhu C.-D."/>
            <person name="Coutinho L."/>
            <person name="Airas M.C."/>
            <person name="Batista T.M."/>
        </authorList>
    </citation>
    <scope>NUCLEOTIDE SEQUENCE [LARGE SCALE GENOMIC DNA]</scope>
    <source>
        <strain evidence="1">ASF017062</strain>
        <tissue evidence="1">Abdomen</tissue>
    </source>
</reference>
<dbReference type="AlphaFoldDB" id="A0AAW1AGL0"/>
<evidence type="ECO:0000313" key="1">
    <source>
        <dbReference type="EMBL" id="KAK9307934.1"/>
    </source>
</evidence>